<evidence type="ECO:0000313" key="2">
    <source>
        <dbReference type="Proteomes" id="UP000015100"/>
    </source>
</evidence>
<organism evidence="1 2">
    <name type="scientific">Dactylellina haptotyla (strain CBS 200.50)</name>
    <name type="common">Nematode-trapping fungus</name>
    <name type="synonym">Monacrosporium haptotylum</name>
    <dbReference type="NCBI Taxonomy" id="1284197"/>
    <lineage>
        <taxon>Eukaryota</taxon>
        <taxon>Fungi</taxon>
        <taxon>Dikarya</taxon>
        <taxon>Ascomycota</taxon>
        <taxon>Pezizomycotina</taxon>
        <taxon>Orbiliomycetes</taxon>
        <taxon>Orbiliales</taxon>
        <taxon>Orbiliaceae</taxon>
        <taxon>Dactylellina</taxon>
    </lineage>
</organism>
<accession>S8AY13</accession>
<dbReference type="EMBL" id="AQGS01000003">
    <property type="protein sequence ID" value="EPS45846.1"/>
    <property type="molecule type" value="Genomic_DNA"/>
</dbReference>
<gene>
    <name evidence="1" type="ORF">H072_209</name>
</gene>
<comment type="caution">
    <text evidence="1">The sequence shown here is derived from an EMBL/GenBank/DDBJ whole genome shotgun (WGS) entry which is preliminary data.</text>
</comment>
<keyword evidence="2" id="KW-1185">Reference proteome</keyword>
<reference evidence="1 2" key="1">
    <citation type="journal article" date="2013" name="PLoS Genet.">
        <title>Genomic mechanisms accounting for the adaptation to parasitism in nematode-trapping fungi.</title>
        <authorList>
            <person name="Meerupati T."/>
            <person name="Andersson K.M."/>
            <person name="Friman E."/>
            <person name="Kumar D."/>
            <person name="Tunlid A."/>
            <person name="Ahren D."/>
        </authorList>
    </citation>
    <scope>NUCLEOTIDE SEQUENCE [LARGE SCALE GENOMIC DNA]</scope>
    <source>
        <strain evidence="1 2">CBS 200.50</strain>
    </source>
</reference>
<dbReference type="AlphaFoldDB" id="S8AY13"/>
<dbReference type="Proteomes" id="UP000015100">
    <property type="component" value="Unassembled WGS sequence"/>
</dbReference>
<sequence>MPPLNDITERYNSSRDLIVNEEQPWEYYVSWPAEGSIQYPESPRESRIPLATPPRLSTIFEEDPTINTNATRSSEQRVWAHEADCIALIDYTIEMIRDGQITPTETISAFSDDTDDLSQQFGNFQLRDCATETVPRSHVSQMIGEMEGVAVRGLNIRKFENDNQRLAHKSTYEWSGLGPAPAQTMSFF</sequence>
<proteinExistence type="predicted"/>
<dbReference type="HOGENOM" id="CLU_1441002_0_0_1"/>
<reference evidence="2" key="2">
    <citation type="submission" date="2013-04" db="EMBL/GenBank/DDBJ databases">
        <title>Genomic mechanisms accounting for the adaptation to parasitism in nematode-trapping fungi.</title>
        <authorList>
            <person name="Ahren D.G."/>
        </authorList>
    </citation>
    <scope>NUCLEOTIDE SEQUENCE [LARGE SCALE GENOMIC DNA]</scope>
    <source>
        <strain evidence="2">CBS 200.50</strain>
    </source>
</reference>
<name>S8AY13_DACHA</name>
<protein>
    <submittedName>
        <fullName evidence="1">Uncharacterized protein</fullName>
    </submittedName>
</protein>
<evidence type="ECO:0000313" key="1">
    <source>
        <dbReference type="EMBL" id="EPS45846.1"/>
    </source>
</evidence>